<sequence>MKREDVPQDAAIFGQWHGICYALDDEGRYVLTPSAGWDPANVANLQAWEVIAEEIREAIEAVRSGTASPLAFHMARCQMDVGLLASYAHLPRWRVRRHLRPAVYARLKPELRARYARVFGVAPEHLDQIPDMPQLPVALDEYREDQAQ</sequence>
<evidence type="ECO:0000313" key="1">
    <source>
        <dbReference type="EMBL" id="BCR03204.1"/>
    </source>
</evidence>
<dbReference type="RefSeq" id="WP_221250686.1">
    <property type="nucleotide sequence ID" value="NZ_AP024355.1"/>
</dbReference>
<name>A0ABN6DUL9_9BACT</name>
<dbReference type="Proteomes" id="UP001319827">
    <property type="component" value="Chromosome"/>
</dbReference>
<protein>
    <submittedName>
        <fullName evidence="1">Uncharacterized protein</fullName>
    </submittedName>
</protein>
<accession>A0ABN6DUL9</accession>
<proteinExistence type="predicted"/>
<reference evidence="1 2" key="1">
    <citation type="journal article" date="2016" name="C (Basel)">
        <title>Selective Growth of and Electricity Production by Marine Exoelectrogenic Bacteria in Self-Aggregated Hydrogel of Microbially Reduced Graphene Oxide.</title>
        <authorList>
            <person name="Yoshida N."/>
            <person name="Goto Y."/>
            <person name="Miyata Y."/>
        </authorList>
    </citation>
    <scope>NUCLEOTIDE SEQUENCE [LARGE SCALE GENOMIC DNA]</scope>
    <source>
        <strain evidence="1 2">NIT-T3</strain>
    </source>
</reference>
<organism evidence="1 2">
    <name type="scientific">Desulfuromonas versatilis</name>
    <dbReference type="NCBI Taxonomy" id="2802975"/>
    <lineage>
        <taxon>Bacteria</taxon>
        <taxon>Pseudomonadati</taxon>
        <taxon>Thermodesulfobacteriota</taxon>
        <taxon>Desulfuromonadia</taxon>
        <taxon>Desulfuromonadales</taxon>
        <taxon>Desulfuromonadaceae</taxon>
        <taxon>Desulfuromonas</taxon>
    </lineage>
</organism>
<keyword evidence="2" id="KW-1185">Reference proteome</keyword>
<evidence type="ECO:0000313" key="2">
    <source>
        <dbReference type="Proteomes" id="UP001319827"/>
    </source>
</evidence>
<gene>
    <name evidence="1" type="ORF">DESUT3_02730</name>
</gene>
<reference evidence="1 2" key="2">
    <citation type="journal article" date="2021" name="Int. J. Syst. Evol. Microbiol.">
        <title>Isolation and Polyphasic Characterization of Desulfuromonas versatilis sp. Nov., an Electrogenic Bacteria Capable of Versatile Metabolism Isolated from a Graphene Oxide-Reducing Enrichment Culture.</title>
        <authorList>
            <person name="Xie L."/>
            <person name="Yoshida N."/>
            <person name="Ishii S."/>
            <person name="Meng L."/>
        </authorList>
    </citation>
    <scope>NUCLEOTIDE SEQUENCE [LARGE SCALE GENOMIC DNA]</scope>
    <source>
        <strain evidence="1 2">NIT-T3</strain>
    </source>
</reference>
<dbReference type="EMBL" id="AP024355">
    <property type="protein sequence ID" value="BCR03204.1"/>
    <property type="molecule type" value="Genomic_DNA"/>
</dbReference>